<keyword evidence="1" id="KW-1133">Transmembrane helix</keyword>
<gene>
    <name evidence="2" type="ORF">SAMN05216296_0926</name>
</gene>
<keyword evidence="3" id="KW-1185">Reference proteome</keyword>
<organism evidence="2 3">
    <name type="scientific">Pseudomonas pohangensis</name>
    <dbReference type="NCBI Taxonomy" id="364197"/>
    <lineage>
        <taxon>Bacteria</taxon>
        <taxon>Pseudomonadati</taxon>
        <taxon>Pseudomonadota</taxon>
        <taxon>Gammaproteobacteria</taxon>
        <taxon>Pseudomonadales</taxon>
        <taxon>Pseudomonadaceae</taxon>
        <taxon>Pseudomonas</taxon>
    </lineage>
</organism>
<evidence type="ECO:0000313" key="2">
    <source>
        <dbReference type="EMBL" id="SDT96435.1"/>
    </source>
</evidence>
<dbReference type="Proteomes" id="UP000243232">
    <property type="component" value="Chromosome I"/>
</dbReference>
<proteinExistence type="predicted"/>
<evidence type="ECO:0000313" key="3">
    <source>
        <dbReference type="Proteomes" id="UP000243232"/>
    </source>
</evidence>
<keyword evidence="1" id="KW-0812">Transmembrane</keyword>
<dbReference type="STRING" id="364197.SAMN05216296_0926"/>
<dbReference type="EMBL" id="LT629785">
    <property type="protein sequence ID" value="SDT96435.1"/>
    <property type="molecule type" value="Genomic_DNA"/>
</dbReference>
<reference evidence="3" key="1">
    <citation type="submission" date="2016-10" db="EMBL/GenBank/DDBJ databases">
        <authorList>
            <person name="Varghese N."/>
            <person name="Submissions S."/>
        </authorList>
    </citation>
    <scope>NUCLEOTIDE SEQUENCE [LARGE SCALE GENOMIC DNA]</scope>
    <source>
        <strain evidence="3">DSM 17875</strain>
    </source>
</reference>
<keyword evidence="1" id="KW-0472">Membrane</keyword>
<feature type="transmembrane region" description="Helical" evidence="1">
    <location>
        <begin position="12"/>
        <end position="37"/>
    </location>
</feature>
<sequence length="47" mass="5056">MSFLKKVIKITVIDLILMNILLTVAIISTGHVVSYLIGYVPLALGGN</sequence>
<dbReference type="AlphaFoldDB" id="A0A1H2EMU9"/>
<name>A0A1H2EMU9_9PSED</name>
<protein>
    <submittedName>
        <fullName evidence="2">Uncharacterized protein</fullName>
    </submittedName>
</protein>
<evidence type="ECO:0000256" key="1">
    <source>
        <dbReference type="SAM" id="Phobius"/>
    </source>
</evidence>
<accession>A0A1H2EMU9</accession>